<name>A0ABQ5JH37_9LACO</name>
<dbReference type="CDD" id="cd04301">
    <property type="entry name" value="NAT_SF"/>
    <property type="match status" value="1"/>
</dbReference>
<dbReference type="Pfam" id="PF13673">
    <property type="entry name" value="Acetyltransf_10"/>
    <property type="match status" value="1"/>
</dbReference>
<evidence type="ECO:0000259" key="1">
    <source>
        <dbReference type="PROSITE" id="PS51186"/>
    </source>
</evidence>
<dbReference type="InterPro" id="IPR016181">
    <property type="entry name" value="Acyl_CoA_acyltransferase"/>
</dbReference>
<evidence type="ECO:0000313" key="2">
    <source>
        <dbReference type="EMBL" id="GKS81178.1"/>
    </source>
</evidence>
<sequence>MNNFTLHLESTAELSVDRLLEIMAERTRVFVVEQNCPYQEVDQKDQTALHVYLTDHDKLVAYSRIIWHDDQVHISFGRVLVVKKYRGKQLGRQIVTAALQAIDDRFPQTDVKIQAQAHLQKFYGSFGFQAVSDPYLEDGIPHIDMVLIKNRAE</sequence>
<gene>
    <name evidence="2" type="ORF">LPAF129_08640</name>
</gene>
<evidence type="ECO:0000313" key="3">
    <source>
        <dbReference type="Proteomes" id="UP001055149"/>
    </source>
</evidence>
<dbReference type="EMBL" id="BQXH01000006">
    <property type="protein sequence ID" value="GKS81178.1"/>
    <property type="molecule type" value="Genomic_DNA"/>
</dbReference>
<dbReference type="SUPFAM" id="SSF55729">
    <property type="entry name" value="Acyl-CoA N-acyltransferases (Nat)"/>
    <property type="match status" value="1"/>
</dbReference>
<dbReference type="PROSITE" id="PS51186">
    <property type="entry name" value="GNAT"/>
    <property type="match status" value="1"/>
</dbReference>
<feature type="domain" description="N-acetyltransferase" evidence="1">
    <location>
        <begin position="9"/>
        <end position="152"/>
    </location>
</feature>
<comment type="caution">
    <text evidence="2">The sequence shown here is derived from an EMBL/GenBank/DDBJ whole genome shotgun (WGS) entry which is preliminary data.</text>
</comment>
<dbReference type="Gene3D" id="3.40.630.30">
    <property type="match status" value="1"/>
</dbReference>
<dbReference type="InterPro" id="IPR000182">
    <property type="entry name" value="GNAT_dom"/>
</dbReference>
<protein>
    <submittedName>
        <fullName evidence="2">Acetyltransferase</fullName>
    </submittedName>
</protein>
<organism evidence="2 3">
    <name type="scientific">Ligilactobacillus pabuli</name>
    <dbReference type="NCBI Taxonomy" id="2886039"/>
    <lineage>
        <taxon>Bacteria</taxon>
        <taxon>Bacillati</taxon>
        <taxon>Bacillota</taxon>
        <taxon>Bacilli</taxon>
        <taxon>Lactobacillales</taxon>
        <taxon>Lactobacillaceae</taxon>
        <taxon>Ligilactobacillus</taxon>
    </lineage>
</organism>
<accession>A0ABQ5JH37</accession>
<proteinExistence type="predicted"/>
<dbReference type="RefSeq" id="WP_244054941.1">
    <property type="nucleotide sequence ID" value="NZ_BQXH01000006.1"/>
</dbReference>
<reference evidence="2" key="1">
    <citation type="journal article" date="2022" name="Int. J. Syst. Evol. Microbiol.">
        <title>A novel species of lactic acid bacteria, Ligilactobacillus pabuli sp. nov., isolated from alfalfa silage.</title>
        <authorList>
            <person name="Tohno M."/>
            <person name="Tanizawa Y."/>
            <person name="Sawada H."/>
            <person name="Sakamoto M."/>
            <person name="Ohkuma M."/>
            <person name="Kobayashi H."/>
        </authorList>
    </citation>
    <scope>NUCLEOTIDE SEQUENCE</scope>
    <source>
        <strain evidence="2">AF129</strain>
    </source>
</reference>
<keyword evidence="3" id="KW-1185">Reference proteome</keyword>
<dbReference type="Proteomes" id="UP001055149">
    <property type="component" value="Unassembled WGS sequence"/>
</dbReference>